<feature type="compositionally biased region" description="Polar residues" evidence="1">
    <location>
        <begin position="155"/>
        <end position="169"/>
    </location>
</feature>
<organism evidence="3 4">
    <name type="scientific">Symbiobacterium thermophilum</name>
    <dbReference type="NCBI Taxonomy" id="2734"/>
    <lineage>
        <taxon>Bacteria</taxon>
        <taxon>Bacillati</taxon>
        <taxon>Bacillota</taxon>
        <taxon>Clostridia</taxon>
        <taxon>Eubacteriales</taxon>
        <taxon>Symbiobacteriaceae</taxon>
        <taxon>Symbiobacterium</taxon>
    </lineage>
</organism>
<proteinExistence type="predicted"/>
<name>A0A953IA28_SYMTR</name>
<dbReference type="InterPro" id="IPR021136">
    <property type="entry name" value="Flagellar_hook_control-like_C"/>
</dbReference>
<dbReference type="Pfam" id="PF02120">
    <property type="entry name" value="Flg_hook"/>
    <property type="match status" value="1"/>
</dbReference>
<gene>
    <name evidence="3" type="ORF">CWE10_09345</name>
</gene>
<dbReference type="RefSeq" id="WP_273379427.1">
    <property type="nucleotide sequence ID" value="NZ_PIUK01000078.1"/>
</dbReference>
<feature type="compositionally biased region" description="Low complexity" evidence="1">
    <location>
        <begin position="188"/>
        <end position="200"/>
    </location>
</feature>
<dbReference type="CDD" id="cd17470">
    <property type="entry name" value="T3SS_Flik_C"/>
    <property type="match status" value="1"/>
</dbReference>
<evidence type="ECO:0000256" key="1">
    <source>
        <dbReference type="SAM" id="MobiDB-lite"/>
    </source>
</evidence>
<feature type="compositionally biased region" description="Low complexity" evidence="1">
    <location>
        <begin position="36"/>
        <end position="61"/>
    </location>
</feature>
<dbReference type="InterPro" id="IPR038610">
    <property type="entry name" value="FliK-like_C_sf"/>
</dbReference>
<feature type="domain" description="Flagellar hook-length control protein-like C-terminal" evidence="2">
    <location>
        <begin position="297"/>
        <end position="374"/>
    </location>
</feature>
<feature type="compositionally biased region" description="Low complexity" evidence="1">
    <location>
        <begin position="96"/>
        <end position="114"/>
    </location>
</feature>
<evidence type="ECO:0000259" key="2">
    <source>
        <dbReference type="Pfam" id="PF02120"/>
    </source>
</evidence>
<dbReference type="EMBL" id="PIUK01000078">
    <property type="protein sequence ID" value="MBY6276401.1"/>
    <property type="molecule type" value="Genomic_DNA"/>
</dbReference>
<feature type="region of interest" description="Disordered" evidence="1">
    <location>
        <begin position="1"/>
        <end position="281"/>
    </location>
</feature>
<evidence type="ECO:0000313" key="4">
    <source>
        <dbReference type="Proteomes" id="UP000732377"/>
    </source>
</evidence>
<dbReference type="InterPro" id="IPR052563">
    <property type="entry name" value="FliK"/>
</dbReference>
<sequence length="421" mass="42229">MTAPIVTPGGGPQPPLGPAKAGGRRDEPAPGDGTFAALLAALAPAPAQPAAPSGPALPGAPDGEAVAGLTDPLQALFGQARETGGQPALPAPLTTPGEAGVAPDGPEAPAPAAEIGLQVEPMAGEPVQVEQTVRYELADVPPLQGQEVPEGASGPSRSAESPQRDTAQPVQDGPAGLVAVPGDEAPVQASAGSAGQPGSGTLAGEEPGPSVTTGNPDGEAVSPDARAVADDGPSAGEGRPLEAASRPAPDVVPPSGPDSASGAESATEPAERGLERLTAGRLQAEQVIEELSRAVPELRDGEYRVTLRLHPEHLGEVRLELHLSGREIHATLEVANQDARQALESRGDQLRQSLSDAGYNLAGFEVATGEGRQPRRGTQEDPYSGPQPTGRSRLTAENGPAAGPGTVRPIGPRGGRLDTLA</sequence>
<protein>
    <recommendedName>
        <fullName evidence="2">Flagellar hook-length control protein-like C-terminal domain-containing protein</fullName>
    </recommendedName>
</protein>
<evidence type="ECO:0000313" key="3">
    <source>
        <dbReference type="EMBL" id="MBY6276401.1"/>
    </source>
</evidence>
<dbReference type="AlphaFoldDB" id="A0A953IA28"/>
<dbReference type="PANTHER" id="PTHR37533">
    <property type="entry name" value="FLAGELLAR HOOK-LENGTH CONTROL PROTEIN"/>
    <property type="match status" value="1"/>
</dbReference>
<dbReference type="PANTHER" id="PTHR37533:SF2">
    <property type="entry name" value="FLAGELLAR HOOK-LENGTH CONTROL PROTEIN"/>
    <property type="match status" value="1"/>
</dbReference>
<feature type="region of interest" description="Disordered" evidence="1">
    <location>
        <begin position="366"/>
        <end position="421"/>
    </location>
</feature>
<dbReference type="Gene3D" id="3.30.750.140">
    <property type="match status" value="1"/>
</dbReference>
<accession>A0A953IA28</accession>
<reference evidence="3" key="1">
    <citation type="submission" date="2017-11" db="EMBL/GenBank/DDBJ databases">
        <title>Three new genomes from thermophilic consortium.</title>
        <authorList>
            <person name="Quaggio R."/>
            <person name="Amgarten D."/>
            <person name="Setubal J.C."/>
        </authorList>
    </citation>
    <scope>NUCLEOTIDE SEQUENCE</scope>
    <source>
        <strain evidence="3">ZCTH01-B2</strain>
    </source>
</reference>
<dbReference type="Proteomes" id="UP000732377">
    <property type="component" value="Unassembled WGS sequence"/>
</dbReference>
<comment type="caution">
    <text evidence="3">The sequence shown here is derived from an EMBL/GenBank/DDBJ whole genome shotgun (WGS) entry which is preliminary data.</text>
</comment>